<evidence type="ECO:0000256" key="1">
    <source>
        <dbReference type="SAM" id="MobiDB-lite"/>
    </source>
</evidence>
<dbReference type="InterPro" id="IPR001810">
    <property type="entry name" value="F-box_dom"/>
</dbReference>
<evidence type="ECO:0000259" key="2">
    <source>
        <dbReference type="Pfam" id="PF12937"/>
    </source>
</evidence>
<evidence type="ECO:0000313" key="3">
    <source>
        <dbReference type="EMBL" id="KAK7053606.1"/>
    </source>
</evidence>
<sequence>MTSNCDSGTDQTTTCVNLLKVVEYDRLPGSGALPPDPGAPHATVHLPPTNPEPNDVDTAEMRRDLSGIHSKGSLPSSHVVSAVHKLPTELLSEIFDLCFPQELYELDASSTPQDEFRRISQDHILQLAHVCSRWYNVAMDTPKFWTTITIHVDYWRYLTPPVESILDMLKAVLDRGRDYPLTLTVCTSAFDDGGELALELFAKHGHRWRELALYAFNPPPIGLLHSTTKLERLERLHFEPLRRELRSWKDVEIFQGAPRLTKLEFRGFPSRLPKLPWSQIKSCIHYMDETVPCLYHPLTVLRNAAPGSSYELVLDLQNRSASDGSWGLDVSSKVRDLQIWFSDRNSATTGNLFDSLTLPRVQSLALRGIRGMHFPIWACDAFLRLADRSSSYDHIFELAVCRVMVSDADLLRCLEVLPRLQTLSITECDMPSARTRARIPELLITNTLLQALVYSADVPALVPKLYHLRLEPVIDKYSDSAFADLVVSRVHKIYDIDNNGPFKTILGRERCSLSSSLLETFDELISAGKLVFHCV</sequence>
<feature type="region of interest" description="Disordered" evidence="1">
    <location>
        <begin position="28"/>
        <end position="54"/>
    </location>
</feature>
<protein>
    <recommendedName>
        <fullName evidence="2">F-box domain-containing protein</fullName>
    </recommendedName>
</protein>
<accession>A0AAW0DR56</accession>
<dbReference type="EMBL" id="JAWWNJ010000006">
    <property type="protein sequence ID" value="KAK7053606.1"/>
    <property type="molecule type" value="Genomic_DNA"/>
</dbReference>
<comment type="caution">
    <text evidence="3">The sequence shown here is derived from an EMBL/GenBank/DDBJ whole genome shotgun (WGS) entry which is preliminary data.</text>
</comment>
<dbReference type="Proteomes" id="UP001362999">
    <property type="component" value="Unassembled WGS sequence"/>
</dbReference>
<dbReference type="Pfam" id="PF12937">
    <property type="entry name" value="F-box-like"/>
    <property type="match status" value="1"/>
</dbReference>
<feature type="domain" description="F-box" evidence="2">
    <location>
        <begin position="85"/>
        <end position="150"/>
    </location>
</feature>
<keyword evidence="4" id="KW-1185">Reference proteome</keyword>
<proteinExistence type="predicted"/>
<gene>
    <name evidence="3" type="ORF">R3P38DRAFT_1462430</name>
</gene>
<name>A0AAW0DR56_9AGAR</name>
<dbReference type="AlphaFoldDB" id="A0AAW0DR56"/>
<organism evidence="3 4">
    <name type="scientific">Favolaschia claudopus</name>
    <dbReference type="NCBI Taxonomy" id="2862362"/>
    <lineage>
        <taxon>Eukaryota</taxon>
        <taxon>Fungi</taxon>
        <taxon>Dikarya</taxon>
        <taxon>Basidiomycota</taxon>
        <taxon>Agaricomycotina</taxon>
        <taxon>Agaricomycetes</taxon>
        <taxon>Agaricomycetidae</taxon>
        <taxon>Agaricales</taxon>
        <taxon>Marasmiineae</taxon>
        <taxon>Mycenaceae</taxon>
        <taxon>Favolaschia</taxon>
    </lineage>
</organism>
<dbReference type="Gene3D" id="1.20.1280.50">
    <property type="match status" value="1"/>
</dbReference>
<reference evidence="3 4" key="1">
    <citation type="journal article" date="2024" name="J Genomics">
        <title>Draft genome sequencing and assembly of Favolaschia claudopus CIRM-BRFM 2984 isolated from oak limbs.</title>
        <authorList>
            <person name="Navarro D."/>
            <person name="Drula E."/>
            <person name="Chaduli D."/>
            <person name="Cazenave R."/>
            <person name="Ahrendt S."/>
            <person name="Wang J."/>
            <person name="Lipzen A."/>
            <person name="Daum C."/>
            <person name="Barry K."/>
            <person name="Grigoriev I.V."/>
            <person name="Favel A."/>
            <person name="Rosso M.N."/>
            <person name="Martin F."/>
        </authorList>
    </citation>
    <scope>NUCLEOTIDE SEQUENCE [LARGE SCALE GENOMIC DNA]</scope>
    <source>
        <strain evidence="3 4">CIRM-BRFM 2984</strain>
    </source>
</reference>
<evidence type="ECO:0000313" key="4">
    <source>
        <dbReference type="Proteomes" id="UP001362999"/>
    </source>
</evidence>